<keyword evidence="6" id="KW-0067">ATP-binding</keyword>
<accession>A0AAW1SQU9</accession>
<dbReference type="AlphaFoldDB" id="A0AAW1SQU9"/>
<evidence type="ECO:0000256" key="7">
    <source>
        <dbReference type="ARBA" id="ARBA00047899"/>
    </source>
</evidence>
<dbReference type="PANTHER" id="PTHR24361:SF433">
    <property type="entry name" value="PROTEIN KINASE DOMAIN-CONTAINING PROTEIN"/>
    <property type="match status" value="1"/>
</dbReference>
<gene>
    <name evidence="10" type="ORF">WJX84_006706</name>
</gene>
<dbReference type="GO" id="GO:0004674">
    <property type="term" value="F:protein serine/threonine kinase activity"/>
    <property type="evidence" value="ECO:0007669"/>
    <property type="project" value="UniProtKB-KW"/>
</dbReference>
<dbReference type="GO" id="GO:0005524">
    <property type="term" value="F:ATP binding"/>
    <property type="evidence" value="ECO:0007669"/>
    <property type="project" value="UniProtKB-KW"/>
</dbReference>
<dbReference type="InterPro" id="IPR011009">
    <property type="entry name" value="Kinase-like_dom_sf"/>
</dbReference>
<evidence type="ECO:0000313" key="10">
    <source>
        <dbReference type="EMBL" id="KAK9855167.1"/>
    </source>
</evidence>
<evidence type="ECO:0000313" key="11">
    <source>
        <dbReference type="Proteomes" id="UP001485043"/>
    </source>
</evidence>
<evidence type="ECO:0000256" key="3">
    <source>
        <dbReference type="ARBA" id="ARBA00022679"/>
    </source>
</evidence>
<feature type="domain" description="Protein kinase" evidence="9">
    <location>
        <begin position="85"/>
        <end position="356"/>
    </location>
</feature>
<dbReference type="InterPro" id="IPR000719">
    <property type="entry name" value="Prot_kinase_dom"/>
</dbReference>
<evidence type="ECO:0000256" key="1">
    <source>
        <dbReference type="ARBA" id="ARBA00012513"/>
    </source>
</evidence>
<keyword evidence="11" id="KW-1185">Reference proteome</keyword>
<dbReference type="SUPFAM" id="SSF56112">
    <property type="entry name" value="Protein kinase-like (PK-like)"/>
    <property type="match status" value="1"/>
</dbReference>
<evidence type="ECO:0000256" key="2">
    <source>
        <dbReference type="ARBA" id="ARBA00022527"/>
    </source>
</evidence>
<sequence>MSSSSPAAGPSLPTYTLPFPGYLSRASLLPGRSATSAHGDVFTDSGSATTMPSGMHMSQPLVLAAAAAQHTPRRTTILMDRRLLSALQLSRHELDVSLVYKAYSPDLGLVAIKVQLRAHAEAEMEGHAAVRNSPHCLHLLAYSDRDETEADAAQRLGVHPAELMSLFMPLCRHGALSDVMLRTKGRKVPLGILKAWTVQMLAGLADLQDCQRVHGDLKPDNWLVESGGSLKLADFGGLQACREVGQREKKSANRFITPEFCPPELFGDALTELYPEATDDDLDTMQAAMNSLMQINPELRVGGCHGLSFRCCEESLRAAGWTEMIDGTEWREYIARCSAPLPVIRLTQTPASCPAN</sequence>
<comment type="catalytic activity">
    <reaction evidence="7">
        <text>L-threonyl-[protein] + ATP = O-phospho-L-threonyl-[protein] + ADP + H(+)</text>
        <dbReference type="Rhea" id="RHEA:46608"/>
        <dbReference type="Rhea" id="RHEA-COMP:11060"/>
        <dbReference type="Rhea" id="RHEA-COMP:11605"/>
        <dbReference type="ChEBI" id="CHEBI:15378"/>
        <dbReference type="ChEBI" id="CHEBI:30013"/>
        <dbReference type="ChEBI" id="CHEBI:30616"/>
        <dbReference type="ChEBI" id="CHEBI:61977"/>
        <dbReference type="ChEBI" id="CHEBI:456216"/>
        <dbReference type="EC" id="2.7.11.1"/>
    </reaction>
</comment>
<dbReference type="SMART" id="SM00220">
    <property type="entry name" value="S_TKc"/>
    <property type="match status" value="1"/>
</dbReference>
<dbReference type="PROSITE" id="PS50011">
    <property type="entry name" value="PROTEIN_KINASE_DOM"/>
    <property type="match status" value="1"/>
</dbReference>
<comment type="caution">
    <text evidence="10">The sequence shown here is derived from an EMBL/GenBank/DDBJ whole genome shotgun (WGS) entry which is preliminary data.</text>
</comment>
<evidence type="ECO:0000256" key="4">
    <source>
        <dbReference type="ARBA" id="ARBA00022741"/>
    </source>
</evidence>
<keyword evidence="4" id="KW-0547">Nucleotide-binding</keyword>
<keyword evidence="2" id="KW-0723">Serine/threonine-protein kinase</keyword>
<organism evidence="10 11">
    <name type="scientific">Apatococcus fuscideae</name>
    <dbReference type="NCBI Taxonomy" id="2026836"/>
    <lineage>
        <taxon>Eukaryota</taxon>
        <taxon>Viridiplantae</taxon>
        <taxon>Chlorophyta</taxon>
        <taxon>core chlorophytes</taxon>
        <taxon>Trebouxiophyceae</taxon>
        <taxon>Chlorellales</taxon>
        <taxon>Chlorellaceae</taxon>
        <taxon>Apatococcus</taxon>
    </lineage>
</organism>
<dbReference type="Proteomes" id="UP001485043">
    <property type="component" value="Unassembled WGS sequence"/>
</dbReference>
<evidence type="ECO:0000256" key="5">
    <source>
        <dbReference type="ARBA" id="ARBA00022777"/>
    </source>
</evidence>
<dbReference type="InterPro" id="IPR053235">
    <property type="entry name" value="Ser_Thr_kinase"/>
</dbReference>
<comment type="catalytic activity">
    <reaction evidence="8">
        <text>L-seryl-[protein] + ATP = O-phospho-L-seryl-[protein] + ADP + H(+)</text>
        <dbReference type="Rhea" id="RHEA:17989"/>
        <dbReference type="Rhea" id="RHEA-COMP:9863"/>
        <dbReference type="Rhea" id="RHEA-COMP:11604"/>
        <dbReference type="ChEBI" id="CHEBI:15378"/>
        <dbReference type="ChEBI" id="CHEBI:29999"/>
        <dbReference type="ChEBI" id="CHEBI:30616"/>
        <dbReference type="ChEBI" id="CHEBI:83421"/>
        <dbReference type="ChEBI" id="CHEBI:456216"/>
        <dbReference type="EC" id="2.7.11.1"/>
    </reaction>
</comment>
<evidence type="ECO:0000256" key="6">
    <source>
        <dbReference type="ARBA" id="ARBA00022840"/>
    </source>
</evidence>
<reference evidence="10 11" key="1">
    <citation type="journal article" date="2024" name="Nat. Commun.">
        <title>Phylogenomics reveals the evolutionary origins of lichenization in chlorophyte algae.</title>
        <authorList>
            <person name="Puginier C."/>
            <person name="Libourel C."/>
            <person name="Otte J."/>
            <person name="Skaloud P."/>
            <person name="Haon M."/>
            <person name="Grisel S."/>
            <person name="Petersen M."/>
            <person name="Berrin J.G."/>
            <person name="Delaux P.M."/>
            <person name="Dal Grande F."/>
            <person name="Keller J."/>
        </authorList>
    </citation>
    <scope>NUCLEOTIDE SEQUENCE [LARGE SCALE GENOMIC DNA]</scope>
    <source>
        <strain evidence="10 11">SAG 2523</strain>
    </source>
</reference>
<dbReference type="PANTHER" id="PTHR24361">
    <property type="entry name" value="MITOGEN-ACTIVATED KINASE KINASE KINASE"/>
    <property type="match status" value="1"/>
</dbReference>
<evidence type="ECO:0000259" key="9">
    <source>
        <dbReference type="PROSITE" id="PS50011"/>
    </source>
</evidence>
<proteinExistence type="predicted"/>
<dbReference type="GO" id="GO:0005737">
    <property type="term" value="C:cytoplasm"/>
    <property type="evidence" value="ECO:0007669"/>
    <property type="project" value="TreeGrafter"/>
</dbReference>
<keyword evidence="3" id="KW-0808">Transferase</keyword>
<name>A0AAW1SQU9_9CHLO</name>
<keyword evidence="5" id="KW-0418">Kinase</keyword>
<dbReference type="Pfam" id="PF00069">
    <property type="entry name" value="Pkinase"/>
    <property type="match status" value="1"/>
</dbReference>
<evidence type="ECO:0000256" key="8">
    <source>
        <dbReference type="ARBA" id="ARBA00048679"/>
    </source>
</evidence>
<feature type="non-terminal residue" evidence="10">
    <location>
        <position position="356"/>
    </location>
</feature>
<dbReference type="Gene3D" id="1.10.510.10">
    <property type="entry name" value="Transferase(Phosphotransferase) domain 1"/>
    <property type="match status" value="1"/>
</dbReference>
<dbReference type="EMBL" id="JALJOV010001068">
    <property type="protein sequence ID" value="KAK9855167.1"/>
    <property type="molecule type" value="Genomic_DNA"/>
</dbReference>
<protein>
    <recommendedName>
        <fullName evidence="1">non-specific serine/threonine protein kinase</fullName>
        <ecNumber evidence="1">2.7.11.1</ecNumber>
    </recommendedName>
</protein>
<dbReference type="EC" id="2.7.11.1" evidence="1"/>